<evidence type="ECO:0000313" key="2">
    <source>
        <dbReference type="EMBL" id="RIB03430.1"/>
    </source>
</evidence>
<evidence type="ECO:0000256" key="1">
    <source>
        <dbReference type="SAM" id="MobiDB-lite"/>
    </source>
</evidence>
<sequence>MKTQNFGPCSVIDCTNTNVKFRVITELAFEKCHKNQMLQKYPYLEIGRQLCHPHYCKIIEADYITFASRVQALTRVLYHRQHQESADLELDPMKFENIIESADPQLEGFFKYMMNLVIPKERSAHSINEAKKSVVGLCYMMAGLRNKFVNQHKLEVGLYLMASGATWDAVDTMSKLGYSVCANTVESFRKKVQRQYVIKLEEHFTNHKNRLHVYNIDDYHAIHGIRRPDTTSTSSANHFATCVAKPVLESQSVLLVHNNVSIHNPANIEAPRICWYLIHNYSGIFDIPYFERQLLWVSQNRVTNEPDRIDALMVHNYNDDLEKRREERSMEGLKLVGFNEQALHSVEDYIKAITLILSINNKTQHLDNCVAPLVADWPGQLFVRKALYTKTPPPPRDIELFLPILGPLHLSLNSREHVFLVHYSFFEKLFHSVFGSGKKLAKKPRPWRINLILELTRNGWIKIRDKIIEKFGKTCKDLEYRTTIDLLDNIVPATLDIYANLFRAGLFDEYVETVFRIWTFALWWKRKNYNKAPLAFLSDVFYWKDTNHPFFNILRMHLPYFNEYYVENTHSRIRANTSPNATVDNIIKQAYVIMNHNSAFKDNYHKTRRYPYTLPALDLLDKKTSIFLLEYFQDLFYNRRKSGPKLKKKRQKPKVYHLATLGEDVDLRCLPTVYSSSYLPQPNLCDRCKHPFSEEDVMVLICGHGYHLTCYNRKCTYCEEFYKKGIFKNVKKFLERLEGEDKLKPEDFDDDENTEKEEEEETSEEVEGISDISSKLEAKISQIIFW</sequence>
<dbReference type="EMBL" id="QKWP01002409">
    <property type="protein sequence ID" value="RIB03430.1"/>
    <property type="molecule type" value="Genomic_DNA"/>
</dbReference>
<dbReference type="AlphaFoldDB" id="A0A397TZN4"/>
<proteinExistence type="predicted"/>
<name>A0A397TZN4_9GLOM</name>
<keyword evidence="3" id="KW-1185">Reference proteome</keyword>
<organism evidence="2 3">
    <name type="scientific">Gigaspora rosea</name>
    <dbReference type="NCBI Taxonomy" id="44941"/>
    <lineage>
        <taxon>Eukaryota</taxon>
        <taxon>Fungi</taxon>
        <taxon>Fungi incertae sedis</taxon>
        <taxon>Mucoromycota</taxon>
        <taxon>Glomeromycotina</taxon>
        <taxon>Glomeromycetes</taxon>
        <taxon>Diversisporales</taxon>
        <taxon>Gigasporaceae</taxon>
        <taxon>Gigaspora</taxon>
    </lineage>
</organism>
<gene>
    <name evidence="2" type="ORF">C2G38_2225041</name>
</gene>
<feature type="compositionally biased region" description="Acidic residues" evidence="1">
    <location>
        <begin position="747"/>
        <end position="768"/>
    </location>
</feature>
<dbReference type="Proteomes" id="UP000266673">
    <property type="component" value="Unassembled WGS sequence"/>
</dbReference>
<dbReference type="OrthoDB" id="2412874at2759"/>
<protein>
    <recommendedName>
        <fullName evidence="4">RING-type domain-containing protein</fullName>
    </recommendedName>
</protein>
<accession>A0A397TZN4</accession>
<reference evidence="2 3" key="1">
    <citation type="submission" date="2018-06" db="EMBL/GenBank/DDBJ databases">
        <title>Comparative genomics reveals the genomic features of Rhizophagus irregularis, R. cerebriforme, R. diaphanum and Gigaspora rosea, and their symbiotic lifestyle signature.</title>
        <authorList>
            <person name="Morin E."/>
            <person name="San Clemente H."/>
            <person name="Chen E.C.H."/>
            <person name="De La Providencia I."/>
            <person name="Hainaut M."/>
            <person name="Kuo A."/>
            <person name="Kohler A."/>
            <person name="Murat C."/>
            <person name="Tang N."/>
            <person name="Roy S."/>
            <person name="Loubradou J."/>
            <person name="Henrissat B."/>
            <person name="Grigoriev I.V."/>
            <person name="Corradi N."/>
            <person name="Roux C."/>
            <person name="Martin F.M."/>
        </authorList>
    </citation>
    <scope>NUCLEOTIDE SEQUENCE [LARGE SCALE GENOMIC DNA]</scope>
    <source>
        <strain evidence="2 3">DAOM 194757</strain>
    </source>
</reference>
<evidence type="ECO:0008006" key="4">
    <source>
        <dbReference type="Google" id="ProtNLM"/>
    </source>
</evidence>
<evidence type="ECO:0000313" key="3">
    <source>
        <dbReference type="Proteomes" id="UP000266673"/>
    </source>
</evidence>
<comment type="caution">
    <text evidence="2">The sequence shown here is derived from an EMBL/GenBank/DDBJ whole genome shotgun (WGS) entry which is preliminary data.</text>
</comment>
<feature type="region of interest" description="Disordered" evidence="1">
    <location>
        <begin position="743"/>
        <end position="771"/>
    </location>
</feature>